<feature type="domain" description="Glycosyltransferase 2-like" evidence="9">
    <location>
        <begin position="9"/>
        <end position="175"/>
    </location>
</feature>
<keyword evidence="11" id="KW-1185">Reference proteome</keyword>
<gene>
    <name evidence="10" type="ORF">F6X53_14430</name>
</gene>
<dbReference type="CDD" id="cd04187">
    <property type="entry name" value="DPM1_like_bac"/>
    <property type="match status" value="1"/>
</dbReference>
<evidence type="ECO:0000313" key="11">
    <source>
        <dbReference type="Proteomes" id="UP000474159"/>
    </source>
</evidence>
<evidence type="ECO:0000256" key="2">
    <source>
        <dbReference type="ARBA" id="ARBA00022676"/>
    </source>
</evidence>
<comment type="subcellular location">
    <subcellularLocation>
        <location evidence="1">Membrane</location>
        <topology evidence="1">Multi-pass membrane protein</topology>
    </subcellularLocation>
</comment>
<evidence type="ECO:0000256" key="4">
    <source>
        <dbReference type="ARBA" id="ARBA00022692"/>
    </source>
</evidence>
<dbReference type="OrthoDB" id="9807795at2"/>
<evidence type="ECO:0000256" key="8">
    <source>
        <dbReference type="SAM" id="Phobius"/>
    </source>
</evidence>
<dbReference type="PANTHER" id="PTHR48090">
    <property type="entry name" value="UNDECAPRENYL-PHOSPHATE 4-DEOXY-4-FORMAMIDO-L-ARABINOSE TRANSFERASE-RELATED"/>
    <property type="match status" value="1"/>
</dbReference>
<dbReference type="AlphaFoldDB" id="A0A6L3SXE6"/>
<dbReference type="Gene3D" id="3.90.550.10">
    <property type="entry name" value="Spore Coat Polysaccharide Biosynthesis Protein SpsA, Chain A"/>
    <property type="match status" value="1"/>
</dbReference>
<dbReference type="RefSeq" id="WP_151000901.1">
    <property type="nucleotide sequence ID" value="NZ_BPQY01000369.1"/>
</dbReference>
<feature type="transmembrane region" description="Helical" evidence="8">
    <location>
        <begin position="275"/>
        <end position="297"/>
    </location>
</feature>
<feature type="transmembrane region" description="Helical" evidence="8">
    <location>
        <begin position="239"/>
        <end position="263"/>
    </location>
</feature>
<evidence type="ECO:0000256" key="5">
    <source>
        <dbReference type="ARBA" id="ARBA00022989"/>
    </source>
</evidence>
<dbReference type="PANTHER" id="PTHR48090:SF1">
    <property type="entry name" value="PROPHAGE BACTOPRENOL GLUCOSYL TRANSFERASE HOMOLOG"/>
    <property type="match status" value="1"/>
</dbReference>
<evidence type="ECO:0000256" key="3">
    <source>
        <dbReference type="ARBA" id="ARBA00022679"/>
    </source>
</evidence>
<evidence type="ECO:0000256" key="1">
    <source>
        <dbReference type="ARBA" id="ARBA00004141"/>
    </source>
</evidence>
<proteinExistence type="predicted"/>
<organism evidence="10 11">
    <name type="scientific">Methylobacterium soli</name>
    <dbReference type="NCBI Taxonomy" id="553447"/>
    <lineage>
        <taxon>Bacteria</taxon>
        <taxon>Pseudomonadati</taxon>
        <taxon>Pseudomonadota</taxon>
        <taxon>Alphaproteobacteria</taxon>
        <taxon>Hyphomicrobiales</taxon>
        <taxon>Methylobacteriaceae</taxon>
        <taxon>Methylobacterium</taxon>
    </lineage>
</organism>
<dbReference type="Pfam" id="PF00535">
    <property type="entry name" value="Glycos_transf_2"/>
    <property type="match status" value="1"/>
</dbReference>
<dbReference type="Proteomes" id="UP000474159">
    <property type="component" value="Unassembled WGS sequence"/>
</dbReference>
<keyword evidence="6 8" id="KW-0472">Membrane</keyword>
<dbReference type="InterPro" id="IPR001173">
    <property type="entry name" value="Glyco_trans_2-like"/>
</dbReference>
<evidence type="ECO:0000313" key="10">
    <source>
        <dbReference type="EMBL" id="KAB1078588.1"/>
    </source>
</evidence>
<keyword evidence="3 10" id="KW-0808">Transferase</keyword>
<dbReference type="GO" id="GO:0016757">
    <property type="term" value="F:glycosyltransferase activity"/>
    <property type="evidence" value="ECO:0007669"/>
    <property type="project" value="UniProtKB-KW"/>
</dbReference>
<comment type="caution">
    <text evidence="10">The sequence shown here is derived from an EMBL/GenBank/DDBJ whole genome shotgun (WGS) entry which is preliminary data.</text>
</comment>
<keyword evidence="2" id="KW-0328">Glycosyltransferase</keyword>
<keyword evidence="4 8" id="KW-0812">Transmembrane</keyword>
<sequence length="361" mass="39505">MPLTQILLSLVVPVFNEEAAIAPFLARAGAAIEGACRRVGPGTTYEIVFVDDGSTDATAAILTAARTQRSEIEVVCLSRNFGKDAALAAGLRHARGHAVIPIDVDLQDPPEVIEEMVALWMAGAVIVNGVRRGREVDTLMKRLTAWGFYGVYNRFADQGIASNAGDFRLLDRQVVDILNTLPERSRFMKGLFSWVGFRQAEVQFVRERRQTGQTKWRYWRLWNFALDGLTGSTTAPLRVWTYIGLTVAGFAILYGVALIGLTLATGNAVPGYPSIMVTMLFLGGLNLLSLGIMGEYVGRIAAEVRGRPLYLVRDVNGERARLPEQDTAWNRPPTPEWPRTSSGTGGSPADARFSRRFSAGS</sequence>
<dbReference type="SUPFAM" id="SSF53448">
    <property type="entry name" value="Nucleotide-diphospho-sugar transferases"/>
    <property type="match status" value="1"/>
</dbReference>
<keyword evidence="5 8" id="KW-1133">Transmembrane helix</keyword>
<feature type="region of interest" description="Disordered" evidence="7">
    <location>
        <begin position="322"/>
        <end position="361"/>
    </location>
</feature>
<dbReference type="EMBL" id="VZZK01000013">
    <property type="protein sequence ID" value="KAB1078588.1"/>
    <property type="molecule type" value="Genomic_DNA"/>
</dbReference>
<accession>A0A6L3SXE6</accession>
<evidence type="ECO:0000259" key="9">
    <source>
        <dbReference type="Pfam" id="PF00535"/>
    </source>
</evidence>
<dbReference type="InterPro" id="IPR029044">
    <property type="entry name" value="Nucleotide-diphossugar_trans"/>
</dbReference>
<protein>
    <submittedName>
        <fullName evidence="10">Glycosyltransferase</fullName>
    </submittedName>
</protein>
<evidence type="ECO:0000256" key="7">
    <source>
        <dbReference type="SAM" id="MobiDB-lite"/>
    </source>
</evidence>
<name>A0A6L3SXE6_9HYPH</name>
<reference evidence="10 11" key="1">
    <citation type="submission" date="2019-09" db="EMBL/GenBank/DDBJ databases">
        <title>YIM 48816 draft genome.</title>
        <authorList>
            <person name="Jiang L."/>
        </authorList>
    </citation>
    <scope>NUCLEOTIDE SEQUENCE [LARGE SCALE GENOMIC DNA]</scope>
    <source>
        <strain evidence="10 11">YIM 48816</strain>
    </source>
</reference>
<evidence type="ECO:0000256" key="6">
    <source>
        <dbReference type="ARBA" id="ARBA00023136"/>
    </source>
</evidence>
<dbReference type="GO" id="GO:0005886">
    <property type="term" value="C:plasma membrane"/>
    <property type="evidence" value="ECO:0007669"/>
    <property type="project" value="TreeGrafter"/>
</dbReference>
<dbReference type="InterPro" id="IPR050256">
    <property type="entry name" value="Glycosyltransferase_2"/>
</dbReference>